<evidence type="ECO:0000256" key="6">
    <source>
        <dbReference type="ARBA" id="ARBA00022786"/>
    </source>
</evidence>
<dbReference type="KEGG" id="cvn:111129879"/>
<dbReference type="SUPFAM" id="SSF57903">
    <property type="entry name" value="FYVE/PHD zinc finger"/>
    <property type="match status" value="1"/>
</dbReference>
<dbReference type="GO" id="GO:0005634">
    <property type="term" value="C:nucleus"/>
    <property type="evidence" value="ECO:0007669"/>
    <property type="project" value="TreeGrafter"/>
</dbReference>
<dbReference type="InterPro" id="IPR059102">
    <property type="entry name" value="PHD_PHF7/G2E3-like"/>
</dbReference>
<feature type="region of interest" description="Disordered" evidence="9">
    <location>
        <begin position="672"/>
        <end position="691"/>
    </location>
</feature>
<feature type="region of interest" description="Disordered" evidence="9">
    <location>
        <begin position="313"/>
        <end position="350"/>
    </location>
</feature>
<feature type="compositionally biased region" description="Polar residues" evidence="9">
    <location>
        <begin position="975"/>
        <end position="985"/>
    </location>
</feature>
<keyword evidence="8" id="KW-0539">Nucleus</keyword>
<feature type="region of interest" description="Disordered" evidence="9">
    <location>
        <begin position="968"/>
        <end position="999"/>
    </location>
</feature>
<comment type="pathway">
    <text evidence="2">Protein modification; protein ubiquitination.</text>
</comment>
<evidence type="ECO:0000256" key="8">
    <source>
        <dbReference type="ARBA" id="ARBA00023242"/>
    </source>
</evidence>
<keyword evidence="4" id="KW-0479">Metal-binding</keyword>
<dbReference type="Pfam" id="PF26054">
    <property type="entry name" value="PHD_G2E3"/>
    <property type="match status" value="1"/>
</dbReference>
<protein>
    <submittedName>
        <fullName evidence="12">Uncharacterized protein LOC111129879</fullName>
    </submittedName>
</protein>
<feature type="region of interest" description="Disordered" evidence="9">
    <location>
        <begin position="511"/>
        <end position="548"/>
    </location>
</feature>
<dbReference type="CDD" id="cd15669">
    <property type="entry name" value="ePHD_PHF7_G2E3_like"/>
    <property type="match status" value="1"/>
</dbReference>
<feature type="region of interest" description="Disordered" evidence="9">
    <location>
        <begin position="783"/>
        <end position="804"/>
    </location>
</feature>
<sequence>MTNHRKKADGNEIRKLLGLDKNQCLFCLKSEDNEEIYGKKIKKFGLTLHYFCMLFSSGLSQRGDTDQDGISGFLPGDVLKELKRGLRLRCTFCKQKGATIGCVVGKCRTVFHFSCGIQGKTMHQFFDTFSSYCCEHRPQQTACPDTEETEVTCAICMNSVFNRPCPDTLKSPCCRGSWFHRVCIQKHATTAGLHFFKCPLCNNKDHFQEEMLRMGVHIPDQDAAWETEPNAFTDLLERYLHCDAQRCNCDKGRDYNKDGGRWEILVCDWCGSTGSHVGCHNIIKVGPDDYMCPDCYEIEKKWNNCNGIKMKRKGRKASPRAGKREGDPVLDNKGKSEYRQQGGGFRKLTTPASVSDVMSDDECSSSDMSTVWSPVGAGLFDSPGKHESIISPMSLSKCSGKRRIFNKELHLLPLVTLNKKQADSKTTESQDEEVDVVGVDEKSETMVQSLKRKTSSSGSLSKPKKRGYVYLDNETNSNEATRESRRMKRKKKEHESLRKLLKLDIDMMWTDVDSSDSDSETRPKKLRRRNSARSPSIQGFQAEPLRRRRSKVTATATCSSETQKAECSSGLNCLSTEKSIGSADCENRATVLLSSKDEDHRTFLKNKMSRTENGAIYDVSNRRTNKPKISLNQDLDDCLEENVFTGHVPKGTGSHKDKYLPESQLNDKRTLSAKSGQSVLGRKSSKGKTRYKMNPNQMLIKQWLEKSNDEKKVEKKLEAQGTENIKSGEKPKKTTLKIRFKGKTFMMNRRIRPSASFKENLQAGEGTLADQCSFHLSVEREERQRMRGQRKGSDSWQPVDPLASPPAGIRESMELWREAKRLVYTERKSNYLEQRCVSSPRTFPKRKRPSRLASLIRFPDDTIATYENEPIYSNVNAKCSLAEKFEYCGRNMKPSETSSTDMSTLTFIDTASLLNESDVSMPKLSPMEVDDGVVIMRDKNRNNPQVSPVGDTHHCMVVNLQPRPIDIHKRAGSLSPPTTNPSEASTSDEERAPSSYPTRLAIAKSFADIQC</sequence>
<dbReference type="OrthoDB" id="512616at2759"/>
<dbReference type="GO" id="GO:0008270">
    <property type="term" value="F:zinc ion binding"/>
    <property type="evidence" value="ECO:0007669"/>
    <property type="project" value="UniProtKB-KW"/>
</dbReference>
<keyword evidence="11" id="KW-1185">Reference proteome</keyword>
<evidence type="ECO:0000259" key="10">
    <source>
        <dbReference type="PROSITE" id="PS51805"/>
    </source>
</evidence>
<reference evidence="12" key="1">
    <citation type="submission" date="2025-08" db="UniProtKB">
        <authorList>
            <consortium name="RefSeq"/>
        </authorList>
    </citation>
    <scope>IDENTIFICATION</scope>
    <source>
        <tissue evidence="12">Whole sample</tissue>
    </source>
</reference>
<dbReference type="AlphaFoldDB" id="A0A8B8DWV1"/>
<keyword evidence="6" id="KW-0833">Ubl conjugation pathway</keyword>
<organism evidence="11 12">
    <name type="scientific">Crassostrea virginica</name>
    <name type="common">Eastern oyster</name>
    <dbReference type="NCBI Taxonomy" id="6565"/>
    <lineage>
        <taxon>Eukaryota</taxon>
        <taxon>Metazoa</taxon>
        <taxon>Spiralia</taxon>
        <taxon>Lophotrochozoa</taxon>
        <taxon>Mollusca</taxon>
        <taxon>Bivalvia</taxon>
        <taxon>Autobranchia</taxon>
        <taxon>Pteriomorphia</taxon>
        <taxon>Ostreida</taxon>
        <taxon>Ostreoidea</taxon>
        <taxon>Ostreidae</taxon>
        <taxon>Crassostrea</taxon>
    </lineage>
</organism>
<dbReference type="InterPro" id="IPR042013">
    <property type="entry name" value="PHF7/G2E3_ePHD"/>
</dbReference>
<evidence type="ECO:0000256" key="3">
    <source>
        <dbReference type="ARBA" id="ARBA00022679"/>
    </source>
</evidence>
<evidence type="ECO:0000256" key="2">
    <source>
        <dbReference type="ARBA" id="ARBA00004906"/>
    </source>
</evidence>
<evidence type="ECO:0000256" key="9">
    <source>
        <dbReference type="SAM" id="MobiDB-lite"/>
    </source>
</evidence>
<feature type="region of interest" description="Disordered" evidence="9">
    <location>
        <begin position="420"/>
        <end position="495"/>
    </location>
</feature>
<dbReference type="SMART" id="SM00249">
    <property type="entry name" value="PHD"/>
    <property type="match status" value="2"/>
</dbReference>
<gene>
    <name evidence="12" type="primary">LOC111129879</name>
</gene>
<dbReference type="Gene3D" id="3.30.40.10">
    <property type="entry name" value="Zinc/RING finger domain, C3HC4 (zinc finger)"/>
    <property type="match status" value="2"/>
</dbReference>
<dbReference type="InterPro" id="IPR051188">
    <property type="entry name" value="PHD-type_Zinc_Finger"/>
</dbReference>
<dbReference type="InterPro" id="IPR001965">
    <property type="entry name" value="Znf_PHD"/>
</dbReference>
<keyword evidence="5" id="KW-0863">Zinc-finger</keyword>
<dbReference type="InterPro" id="IPR013083">
    <property type="entry name" value="Znf_RING/FYVE/PHD"/>
</dbReference>
<evidence type="ECO:0000313" key="11">
    <source>
        <dbReference type="Proteomes" id="UP000694844"/>
    </source>
</evidence>
<name>A0A8B8DWV1_CRAVI</name>
<evidence type="ECO:0000313" key="12">
    <source>
        <dbReference type="RefSeq" id="XP_022332098.1"/>
    </source>
</evidence>
<evidence type="ECO:0000256" key="7">
    <source>
        <dbReference type="ARBA" id="ARBA00022833"/>
    </source>
</evidence>
<dbReference type="PROSITE" id="PS51805">
    <property type="entry name" value="EPHD"/>
    <property type="match status" value="1"/>
</dbReference>
<keyword evidence="3" id="KW-0808">Transferase</keyword>
<dbReference type="GeneID" id="111129879"/>
<evidence type="ECO:0000256" key="4">
    <source>
        <dbReference type="ARBA" id="ARBA00022723"/>
    </source>
</evidence>
<comment type="subcellular location">
    <subcellularLocation>
        <location evidence="1">Nucleus</location>
    </subcellularLocation>
</comment>
<dbReference type="Proteomes" id="UP000694844">
    <property type="component" value="Chromosome 4"/>
</dbReference>
<feature type="compositionally biased region" description="Basic and acidic residues" evidence="9">
    <location>
        <begin position="322"/>
        <end position="338"/>
    </location>
</feature>
<dbReference type="InterPro" id="IPR034732">
    <property type="entry name" value="EPHD"/>
</dbReference>
<proteinExistence type="predicted"/>
<keyword evidence="7" id="KW-0862">Zinc</keyword>
<dbReference type="PANTHER" id="PTHR12420:SF42">
    <property type="entry name" value="G2_M PHASE-SPECIFIC E3 UBIQUITIN-PROTEIN LIGASE"/>
    <property type="match status" value="1"/>
</dbReference>
<dbReference type="RefSeq" id="XP_022332098.1">
    <property type="nucleotide sequence ID" value="XM_022476390.1"/>
</dbReference>
<dbReference type="InterPro" id="IPR011011">
    <property type="entry name" value="Znf_FYVE_PHD"/>
</dbReference>
<feature type="domain" description="PHD-type" evidence="10">
    <location>
        <begin position="21"/>
        <end position="137"/>
    </location>
</feature>
<dbReference type="Pfam" id="PF13771">
    <property type="entry name" value="zf-HC5HC2H"/>
    <property type="match status" value="1"/>
</dbReference>
<accession>A0A8B8DWV1</accession>
<evidence type="ECO:0000256" key="5">
    <source>
        <dbReference type="ARBA" id="ARBA00022771"/>
    </source>
</evidence>
<evidence type="ECO:0000256" key="1">
    <source>
        <dbReference type="ARBA" id="ARBA00004123"/>
    </source>
</evidence>
<dbReference type="PANTHER" id="PTHR12420">
    <property type="entry name" value="PHD FINGER PROTEIN"/>
    <property type="match status" value="1"/>
</dbReference>